<keyword evidence="8" id="KW-1185">Reference proteome</keyword>
<feature type="region of interest" description="Disordered" evidence="6">
    <location>
        <begin position="983"/>
        <end position="1041"/>
    </location>
</feature>
<dbReference type="HAMAP" id="MF_01600">
    <property type="entry name" value="UPF0182"/>
    <property type="match status" value="1"/>
</dbReference>
<dbReference type="GO" id="GO:0005886">
    <property type="term" value="C:plasma membrane"/>
    <property type="evidence" value="ECO:0007669"/>
    <property type="project" value="UniProtKB-SubCell"/>
</dbReference>
<feature type="region of interest" description="Disordered" evidence="6">
    <location>
        <begin position="937"/>
        <end position="971"/>
    </location>
</feature>
<feature type="transmembrane region" description="Helical" evidence="5">
    <location>
        <begin position="64"/>
        <end position="86"/>
    </location>
</feature>
<feature type="compositionally biased region" description="Low complexity" evidence="6">
    <location>
        <begin position="524"/>
        <end position="536"/>
    </location>
</feature>
<keyword evidence="2 5" id="KW-0812">Transmembrane</keyword>
<keyword evidence="4 5" id="KW-0472">Membrane</keyword>
<gene>
    <name evidence="7" type="ORF">EKD16_04230</name>
</gene>
<comment type="similarity">
    <text evidence="5">Belongs to the UPF0182 family.</text>
</comment>
<dbReference type="PANTHER" id="PTHR39344">
    <property type="entry name" value="UPF0182 PROTEIN SLL1060"/>
    <property type="match status" value="1"/>
</dbReference>
<feature type="compositionally biased region" description="Gly residues" evidence="6">
    <location>
        <begin position="939"/>
        <end position="971"/>
    </location>
</feature>
<dbReference type="EMBL" id="CP036455">
    <property type="protein sequence ID" value="QBI52656.1"/>
    <property type="molecule type" value="Genomic_DNA"/>
</dbReference>
<comment type="subcellular location">
    <subcellularLocation>
        <location evidence="5">Cell membrane</location>
        <topology evidence="5">Multi-pass membrane protein</topology>
    </subcellularLocation>
</comment>
<feature type="compositionally biased region" description="Gly residues" evidence="6">
    <location>
        <begin position="1017"/>
        <end position="1041"/>
    </location>
</feature>
<proteinExistence type="inferred from homology"/>
<dbReference type="PANTHER" id="PTHR39344:SF1">
    <property type="entry name" value="UPF0182 PROTEIN SLL1060"/>
    <property type="match status" value="1"/>
</dbReference>
<dbReference type="Proteomes" id="UP000292235">
    <property type="component" value="Chromosome"/>
</dbReference>
<organism evidence="7 8">
    <name type="scientific">Streptomonospora litoralis</name>
    <dbReference type="NCBI Taxonomy" id="2498135"/>
    <lineage>
        <taxon>Bacteria</taxon>
        <taxon>Bacillati</taxon>
        <taxon>Actinomycetota</taxon>
        <taxon>Actinomycetes</taxon>
        <taxon>Streptosporangiales</taxon>
        <taxon>Nocardiopsidaceae</taxon>
        <taxon>Streptomonospora</taxon>
    </lineage>
</organism>
<evidence type="ECO:0000256" key="1">
    <source>
        <dbReference type="ARBA" id="ARBA00022475"/>
    </source>
</evidence>
<reference evidence="7 8" key="1">
    <citation type="submission" date="2019-02" db="EMBL/GenBank/DDBJ databases">
        <authorList>
            <person name="Khodamoradi S."/>
            <person name="Hahnke R.L."/>
            <person name="Kaempfer P."/>
            <person name="Schumann P."/>
            <person name="Rohde M."/>
            <person name="Steinert M."/>
            <person name="Luzhetskyy A."/>
            <person name="Wink J."/>
            <person name="Ruckert C."/>
        </authorList>
    </citation>
    <scope>NUCLEOTIDE SEQUENCE [LARGE SCALE GENOMIC DNA]</scope>
    <source>
        <strain evidence="7 8">M2</strain>
    </source>
</reference>
<feature type="transmembrane region" description="Helical" evidence="5">
    <location>
        <begin position="254"/>
        <end position="279"/>
    </location>
</feature>
<keyword evidence="3 5" id="KW-1133">Transmembrane helix</keyword>
<feature type="region of interest" description="Disordered" evidence="6">
    <location>
        <begin position="495"/>
        <end position="577"/>
    </location>
</feature>
<evidence type="ECO:0000256" key="5">
    <source>
        <dbReference type="HAMAP-Rule" id="MF_01600"/>
    </source>
</evidence>
<feature type="compositionally biased region" description="Gly residues" evidence="6">
    <location>
        <begin position="537"/>
        <end position="563"/>
    </location>
</feature>
<dbReference type="AlphaFoldDB" id="A0A4P6PWP2"/>
<sequence length="1041" mass="112132" precursor="true">MSFRSPGAPSARMPRRSRLLAPVAVAVVVVITALVTAANYWTDYLWFDSVGYTSVFFTELRTRALMFVAGGLVMAAVVGSSMYFAYRSRPLAPPMSPEQQGLARYRMSIDPRRKLFFWVIVAGLGLLTGASAAGEWGTYLQFANGASFGVNDPQFGRDISFYTFTYPFLRVVLGYLFAAVVLAFIAAVVVHYLYGGVRLQSQGQRATPAARVHLSVLLGVFVLLRAAAYWLDQYGLVFSNRGYSFGASYTDVNAVLYAVIILSVISVVCALLFFANIYVRNVMMPVASLGLLVLSAILIGGVYPAIVQQFQVSPNEQRLERPFIQRTIDSTRAAYGIDDTEVTNYDAQTELTPDQLAEEAATIPSVRLVDPSVVSETFQQMQQVRGFYEFPEVLSVDRYQNGEGETVDTIIAARELSGPPEDQDNWLTRHLVYTHGFGIVAAAGNQVDDQGRPVFTEYNIPPEGELSEVAGDYQPRIYFGREGAEYVIVNAEPEYDYPLGGGGTENVTTSEDAGDPVGSPSPSPDNANAPAQASGGQDQGGEGADQGQGGQGQGGQGGQGGGSEANSGQRTNRYGGDGGVELSNFLERILYALRYSEPDILLNSAIDSESRIIYERDPAERVERVAPFLTADGKPYPAIVDGRVQWIVDAYTTSNMYPYSERIDLSDATEDTFTQSTDTVNALPDNQVNYIRNSVKATVDAYDGTVTLYGWNEQDPVLKTWSRAFPEVITKKSEIGDELMSHLRYPDDLVKVQREMLRRYHITDADAFYGGQDFWNVPSDPTSDGDSPEPPYRQTIRYPGEDDADFSVTSTFVPRGRENLAGFLAVNSDATEEEYGELRILQLPQDTVVMGPGQVQAAFSANDAIRDELLPLQQSQQSQIINGNLLTLPFADGLLYVEPLYVQAAGGTSYPLLQKVMVGFGEQVAIGNNLQQALNNLFGEGGQPLDEGGGAAEGGGQDAGGQGGGQGGGGELAAALEDAAQAYEDGQQALQDGDFSAYEEANQRLEEALQRAEEASGEGGGSGGDGGSGEGSGGDSGGGSN</sequence>
<evidence type="ECO:0000256" key="6">
    <source>
        <dbReference type="SAM" id="MobiDB-lite"/>
    </source>
</evidence>
<feature type="transmembrane region" description="Helical" evidence="5">
    <location>
        <begin position="214"/>
        <end position="231"/>
    </location>
</feature>
<accession>A0A4P6PWP2</accession>
<evidence type="ECO:0000313" key="7">
    <source>
        <dbReference type="EMBL" id="QBI52656.1"/>
    </source>
</evidence>
<evidence type="ECO:0000256" key="3">
    <source>
        <dbReference type="ARBA" id="ARBA00022989"/>
    </source>
</evidence>
<evidence type="ECO:0000256" key="2">
    <source>
        <dbReference type="ARBA" id="ARBA00022692"/>
    </source>
</evidence>
<keyword evidence="1 5" id="KW-1003">Cell membrane</keyword>
<protein>
    <recommendedName>
        <fullName evidence="5">UPF0182 protein EKD16_04230</fullName>
    </recommendedName>
</protein>
<dbReference type="GO" id="GO:0005576">
    <property type="term" value="C:extracellular region"/>
    <property type="evidence" value="ECO:0007669"/>
    <property type="project" value="TreeGrafter"/>
</dbReference>
<feature type="transmembrane region" description="Helical" evidence="5">
    <location>
        <begin position="115"/>
        <end position="134"/>
    </location>
</feature>
<dbReference type="InterPro" id="IPR005372">
    <property type="entry name" value="UPF0182"/>
</dbReference>
<name>A0A4P6PWP2_9ACTN</name>
<dbReference type="Pfam" id="PF03699">
    <property type="entry name" value="UPF0182"/>
    <property type="match status" value="2"/>
</dbReference>
<feature type="transmembrane region" description="Helical" evidence="5">
    <location>
        <begin position="286"/>
        <end position="306"/>
    </location>
</feature>
<evidence type="ECO:0000256" key="4">
    <source>
        <dbReference type="ARBA" id="ARBA00023136"/>
    </source>
</evidence>
<dbReference type="KEGG" id="strr:EKD16_04230"/>
<comment type="caution">
    <text evidence="5">Lacks conserved residue(s) required for the propagation of feature annotation.</text>
</comment>
<feature type="transmembrane region" description="Helical" evidence="5">
    <location>
        <begin position="172"/>
        <end position="194"/>
    </location>
</feature>
<evidence type="ECO:0000313" key="8">
    <source>
        <dbReference type="Proteomes" id="UP000292235"/>
    </source>
</evidence>
<feature type="compositionally biased region" description="Basic and acidic residues" evidence="6">
    <location>
        <begin position="1001"/>
        <end position="1014"/>
    </location>
</feature>